<dbReference type="InterPro" id="IPR016160">
    <property type="entry name" value="Ald_DH_CS_CYS"/>
</dbReference>
<feature type="domain" description="Aldehyde dehydrogenase" evidence="3">
    <location>
        <begin position="62"/>
        <end position="501"/>
    </location>
</feature>
<evidence type="ECO:0000256" key="1">
    <source>
        <dbReference type="ARBA" id="ARBA00009986"/>
    </source>
</evidence>
<dbReference type="CDD" id="cd07082">
    <property type="entry name" value="ALDH_F11_NP-GAPDH"/>
    <property type="match status" value="1"/>
</dbReference>
<dbReference type="InterPro" id="IPR016162">
    <property type="entry name" value="Ald_DH_N"/>
</dbReference>
<keyword evidence="2" id="KW-0560">Oxidoreductase</keyword>
<gene>
    <name evidence="4" type="ORF">Lepil_3859</name>
</gene>
<dbReference type="InterPro" id="IPR016161">
    <property type="entry name" value="Ald_DH/histidinol_DH"/>
</dbReference>
<dbReference type="Gene3D" id="3.40.309.10">
    <property type="entry name" value="Aldehyde Dehydrogenase, Chain A, domain 2"/>
    <property type="match status" value="1"/>
</dbReference>
<proteinExistence type="inferred from homology"/>
<dbReference type="InterPro" id="IPR050740">
    <property type="entry name" value="Aldehyde_DH_Superfamily"/>
</dbReference>
<dbReference type="Pfam" id="PF00171">
    <property type="entry name" value="Aldedh"/>
    <property type="match status" value="1"/>
</dbReference>
<evidence type="ECO:0000259" key="3">
    <source>
        <dbReference type="Pfam" id="PF00171"/>
    </source>
</evidence>
<dbReference type="PROSITE" id="PS00070">
    <property type="entry name" value="ALDEHYDE_DEHYDR_CYS"/>
    <property type="match status" value="1"/>
</dbReference>
<dbReference type="EMBL" id="JH597773">
    <property type="protein sequence ID" value="EHQ08512.1"/>
    <property type="molecule type" value="Genomic_DNA"/>
</dbReference>
<evidence type="ECO:0000256" key="2">
    <source>
        <dbReference type="ARBA" id="ARBA00023002"/>
    </source>
</evidence>
<reference evidence="4 5" key="1">
    <citation type="submission" date="2011-10" db="EMBL/GenBank/DDBJ databases">
        <title>The Improved High-Quality Draft genome of Leptonema illini DSM 21528.</title>
        <authorList>
            <consortium name="US DOE Joint Genome Institute (JGI-PGF)"/>
            <person name="Lucas S."/>
            <person name="Copeland A."/>
            <person name="Lapidus A."/>
            <person name="Glavina del Rio T."/>
            <person name="Dalin E."/>
            <person name="Tice H."/>
            <person name="Bruce D."/>
            <person name="Goodwin L."/>
            <person name="Pitluck S."/>
            <person name="Peters L."/>
            <person name="Mikhailova N."/>
            <person name="Held B."/>
            <person name="Kyrpides N."/>
            <person name="Mavromatis K."/>
            <person name="Ivanova N."/>
            <person name="Markowitz V."/>
            <person name="Cheng J.-F."/>
            <person name="Hugenholtz P."/>
            <person name="Woyke T."/>
            <person name="Wu D."/>
            <person name="Gronow S."/>
            <person name="Wellnitz S."/>
            <person name="Brambilla E.-M."/>
            <person name="Klenk H.-P."/>
            <person name="Eisen J.A."/>
        </authorList>
    </citation>
    <scope>NUCLEOTIDE SEQUENCE [LARGE SCALE GENOMIC DNA]</scope>
    <source>
        <strain evidence="4 5">DSM 21528</strain>
    </source>
</reference>
<dbReference type="PANTHER" id="PTHR43353">
    <property type="entry name" value="SUCCINATE-SEMIALDEHYDE DEHYDROGENASE, MITOCHONDRIAL"/>
    <property type="match status" value="1"/>
</dbReference>
<dbReference type="PANTHER" id="PTHR43353:SF5">
    <property type="entry name" value="SUCCINATE-SEMIALDEHYDE DEHYDROGENASE, MITOCHONDRIAL"/>
    <property type="match status" value="1"/>
</dbReference>
<name>H2CBQ8_9LEPT</name>
<evidence type="ECO:0000313" key="4">
    <source>
        <dbReference type="EMBL" id="EHQ08512.1"/>
    </source>
</evidence>
<dbReference type="GO" id="GO:0016620">
    <property type="term" value="F:oxidoreductase activity, acting on the aldehyde or oxo group of donors, NAD or NADP as acceptor"/>
    <property type="evidence" value="ECO:0007669"/>
    <property type="project" value="InterPro"/>
</dbReference>
<dbReference type="SUPFAM" id="SSF53720">
    <property type="entry name" value="ALDH-like"/>
    <property type="match status" value="1"/>
</dbReference>
<dbReference type="STRING" id="183.GCA_002009735_02231"/>
<dbReference type="RefSeq" id="WP_002775249.1">
    <property type="nucleotide sequence ID" value="NZ_JH597773.1"/>
</dbReference>
<dbReference type="Gene3D" id="3.40.605.10">
    <property type="entry name" value="Aldehyde Dehydrogenase, Chain A, domain 1"/>
    <property type="match status" value="1"/>
</dbReference>
<organism evidence="4 5">
    <name type="scientific">Leptonema illini DSM 21528</name>
    <dbReference type="NCBI Taxonomy" id="929563"/>
    <lineage>
        <taxon>Bacteria</taxon>
        <taxon>Pseudomonadati</taxon>
        <taxon>Spirochaetota</taxon>
        <taxon>Spirochaetia</taxon>
        <taxon>Leptospirales</taxon>
        <taxon>Leptospiraceae</taxon>
        <taxon>Leptonema</taxon>
    </lineage>
</organism>
<dbReference type="Proteomes" id="UP000005737">
    <property type="component" value="Unassembled WGS sequence"/>
</dbReference>
<accession>H2CBQ8</accession>
<protein>
    <submittedName>
        <fullName evidence="4">Aldehyde Dehydrogenase</fullName>
    </submittedName>
</protein>
<dbReference type="InterPro" id="IPR015590">
    <property type="entry name" value="Aldehyde_DH_dom"/>
</dbReference>
<evidence type="ECO:0000313" key="5">
    <source>
        <dbReference type="Proteomes" id="UP000005737"/>
    </source>
</evidence>
<dbReference type="HOGENOM" id="CLU_005391_0_1_12"/>
<sequence>MAENSALLKYFPTELPVDVAPGLPTQQRRYLIDGRIEEWKGPMIDVYSPVCVQKDNSVEPVYLGSAPAMDEETAMRALDAAVRAWDRGNGLWPRLSAEQRIQAVHAFTKRMEERREEIVRWIVFEIGKPRSEAEKEFDRTTEYIRDTLNAVKEGARSTARFTVEQSILAQIRRAPLGVVLCMGPFNYPLNETFATFIPALVMGNTVLFKPPKNGILLYGPLLEAMAECFPPGVVNTVYGDGPVVIPPVMRSGKVDVLAFIGSSRVADQLKKEHPHPHKLRAILGMGAKNAAILLPDVKIESVIDECLRGALSYNGQRCTALKIFFVPRDKGEQFVEAFREKMASLSVGMPYLDGVQITPLPIEGKSQYLQGLVDDAVSQGAAAYGGGYLGPLFLPAILYPVKKGMKAYEEEQFGPVVPVVPYDDPEEALDWIVESHYGQQASLFGEDPAQVAHFVDELVHQVCRVNLNSQCQRGPDVFPFTGRKGSAEGTLSVSDALRAFSIRTLVAAKENDANRALLRKITEERLSSFISTDFLF</sequence>
<dbReference type="InterPro" id="IPR016163">
    <property type="entry name" value="Ald_DH_C"/>
</dbReference>
<dbReference type="AlphaFoldDB" id="H2CBQ8"/>
<keyword evidence="5" id="KW-1185">Reference proteome</keyword>
<comment type="similarity">
    <text evidence="1">Belongs to the aldehyde dehydrogenase family.</text>
</comment>